<sequence>MQTQHTTSNPFEPVNSQSVNAQNVNTQSITAQRVIGTLDESKSTDTSPLEQINYPPTQEYIYVVGHVNAHFPNLSVEKEFYQACVLSQVDVSSIKSVDDDVALAKLNQDAELTPLLFKGLGVPENEYVAREMNWLLSNVDNDEVYTLITDSDDSMRQFVAALGLETQPVILIGQMMHDGRVLVSNLIPCNSTPVNKDHLESQNTNMKELVEEIRSLNSNNGIRNEDRALNYTLYNNSKVFSESYNLCYNPNPSGPNPNGYQLVNVEVVTDWSGDRLVSKLIFNYQGINTGAKQSWYSTVDVTGEYPFTLTEWKRFLPRY</sequence>
<feature type="domain" description="PatG C-terminal" evidence="3">
    <location>
        <begin position="201"/>
        <end position="314"/>
    </location>
</feature>
<evidence type="ECO:0000256" key="1">
    <source>
        <dbReference type="SAM" id="MobiDB-lite"/>
    </source>
</evidence>
<comment type="caution">
    <text evidence="4">The sequence shown here is derived from an EMBL/GenBank/DDBJ whole genome shotgun (WGS) entry which is preliminary data.</text>
</comment>
<name>A0ABS2ZYN0_9VIBR</name>
<reference evidence="4 5" key="1">
    <citation type="submission" date="2021-02" db="EMBL/GenBank/DDBJ databases">
        <title>Draft Genome Sequences of 5 Vibrio neptunius Strains Isolated From of Bivalve Hatcheries.</title>
        <authorList>
            <person name="Galvis F."/>
            <person name="Barja J.L."/>
            <person name="Lemos M.L."/>
            <person name="Balado M."/>
        </authorList>
    </citation>
    <scope>NUCLEOTIDE SEQUENCE [LARGE SCALE GENOMIC DNA]</scope>
    <source>
        <strain evidence="4 5">PP-145.98</strain>
    </source>
</reference>
<evidence type="ECO:0000259" key="3">
    <source>
        <dbReference type="Pfam" id="PF18065"/>
    </source>
</evidence>
<accession>A0ABS2ZYN0</accession>
<gene>
    <name evidence="4" type="ORF">JYA62_06810</name>
</gene>
<keyword evidence="5" id="KW-1185">Reference proteome</keyword>
<dbReference type="EMBL" id="JAFHLB010000006">
    <property type="protein sequence ID" value="MBN3577382.1"/>
    <property type="molecule type" value="Genomic_DNA"/>
</dbReference>
<proteinExistence type="predicted"/>
<protein>
    <recommendedName>
        <fullName evidence="6">PatG domain-containing protein</fullName>
    </recommendedName>
</protein>
<dbReference type="Pfam" id="PF18065">
    <property type="entry name" value="PatG_C"/>
    <property type="match status" value="1"/>
</dbReference>
<feature type="compositionally biased region" description="Polar residues" evidence="1">
    <location>
        <begin position="1"/>
        <end position="10"/>
    </location>
</feature>
<feature type="region of interest" description="Disordered" evidence="1">
    <location>
        <begin position="1"/>
        <end position="23"/>
    </location>
</feature>
<evidence type="ECO:0000259" key="2">
    <source>
        <dbReference type="Pfam" id="PF18047"/>
    </source>
</evidence>
<dbReference type="Proteomes" id="UP000779070">
    <property type="component" value="Unassembled WGS sequence"/>
</dbReference>
<evidence type="ECO:0008006" key="6">
    <source>
        <dbReference type="Google" id="ProtNLM"/>
    </source>
</evidence>
<dbReference type="RefSeq" id="WP_206369409.1">
    <property type="nucleotide sequence ID" value="NZ_CAWPTM010000123.1"/>
</dbReference>
<dbReference type="Pfam" id="PF18047">
    <property type="entry name" value="PatG_D"/>
    <property type="match status" value="1"/>
</dbReference>
<feature type="compositionally biased region" description="Low complexity" evidence="1">
    <location>
        <begin position="14"/>
        <end position="23"/>
    </location>
</feature>
<evidence type="ECO:0000313" key="4">
    <source>
        <dbReference type="EMBL" id="MBN3577382.1"/>
    </source>
</evidence>
<dbReference type="InterPro" id="IPR040636">
    <property type="entry name" value="PatG_C"/>
</dbReference>
<evidence type="ECO:0000313" key="5">
    <source>
        <dbReference type="Proteomes" id="UP000779070"/>
    </source>
</evidence>
<feature type="domain" description="PatG" evidence="2">
    <location>
        <begin position="60"/>
        <end position="157"/>
    </location>
</feature>
<organism evidence="4 5">
    <name type="scientific">Vibrio neptunius</name>
    <dbReference type="NCBI Taxonomy" id="170651"/>
    <lineage>
        <taxon>Bacteria</taxon>
        <taxon>Pseudomonadati</taxon>
        <taxon>Pseudomonadota</taxon>
        <taxon>Gammaproteobacteria</taxon>
        <taxon>Vibrionales</taxon>
        <taxon>Vibrionaceae</taxon>
        <taxon>Vibrio</taxon>
    </lineage>
</organism>
<dbReference type="InterPro" id="IPR040483">
    <property type="entry name" value="PatG_dom"/>
</dbReference>